<feature type="transmembrane region" description="Helical" evidence="1">
    <location>
        <begin position="6"/>
        <end position="24"/>
    </location>
</feature>
<feature type="transmembrane region" description="Helical" evidence="1">
    <location>
        <begin position="36"/>
        <end position="55"/>
    </location>
</feature>
<reference evidence="4" key="1">
    <citation type="submission" date="2021-01" db="EMBL/GenBank/DDBJ databases">
        <authorList>
            <person name="Li R."/>
            <person name="Bekaert M."/>
        </authorList>
    </citation>
    <scope>NUCLEOTIDE SEQUENCE</scope>
    <source>
        <strain evidence="4">Farmed</strain>
    </source>
</reference>
<feature type="domain" description="PGAP2IP second transmembrane" evidence="2">
    <location>
        <begin position="1"/>
        <end position="51"/>
    </location>
</feature>
<accession>A0A812AZW6</accession>
<keyword evidence="1" id="KW-1133">Transmembrane helix</keyword>
<dbReference type="EMBL" id="CAHIKZ030000285">
    <property type="protein sequence ID" value="CAE1166231.1"/>
    <property type="molecule type" value="Genomic_DNA"/>
</dbReference>
<protein>
    <submittedName>
        <fullName evidence="4">Uncharacterized protein</fullName>
    </submittedName>
</protein>
<dbReference type="GO" id="GO:0006506">
    <property type="term" value="P:GPI anchor biosynthetic process"/>
    <property type="evidence" value="ECO:0007669"/>
    <property type="project" value="TreeGrafter"/>
</dbReference>
<proteinExistence type="predicted"/>
<dbReference type="AlphaFoldDB" id="A0A812AZW6"/>
<gene>
    <name evidence="4" type="ORF">SPHA_8757</name>
</gene>
<dbReference type="InterPro" id="IPR053911">
    <property type="entry name" value="PGAP2IP_TM_2nd"/>
</dbReference>
<dbReference type="Pfam" id="PF23226">
    <property type="entry name" value="Exo_endo_phos_PGAP2IP"/>
    <property type="match status" value="1"/>
</dbReference>
<organism evidence="4 5">
    <name type="scientific">Acanthosepion pharaonis</name>
    <name type="common">Pharaoh cuttlefish</name>
    <name type="synonym">Sepia pharaonis</name>
    <dbReference type="NCBI Taxonomy" id="158019"/>
    <lineage>
        <taxon>Eukaryota</taxon>
        <taxon>Metazoa</taxon>
        <taxon>Spiralia</taxon>
        <taxon>Lophotrochozoa</taxon>
        <taxon>Mollusca</taxon>
        <taxon>Cephalopoda</taxon>
        <taxon>Coleoidea</taxon>
        <taxon>Decapodiformes</taxon>
        <taxon>Sepiida</taxon>
        <taxon>Sepiina</taxon>
        <taxon>Sepiidae</taxon>
        <taxon>Acanthosepion</taxon>
    </lineage>
</organism>
<dbReference type="PANTHER" id="PTHR14859:SF1">
    <property type="entry name" value="PGAP2-INTERACTING PROTEIN"/>
    <property type="match status" value="1"/>
</dbReference>
<feature type="domain" description="PGAP2IP C-terminal nuclease-like" evidence="3">
    <location>
        <begin position="91"/>
        <end position="161"/>
    </location>
</feature>
<dbReference type="InterPro" id="IPR036691">
    <property type="entry name" value="Endo/exonu/phosph_ase_sf"/>
</dbReference>
<comment type="caution">
    <text evidence="4">The sequence shown here is derived from an EMBL/GenBank/DDBJ whole genome shotgun (WGS) entry which is preliminary data.</text>
</comment>
<dbReference type="Proteomes" id="UP000597762">
    <property type="component" value="Unassembled WGS sequence"/>
</dbReference>
<evidence type="ECO:0000259" key="2">
    <source>
        <dbReference type="Pfam" id="PF23021"/>
    </source>
</evidence>
<evidence type="ECO:0000256" key="1">
    <source>
        <dbReference type="SAM" id="Phobius"/>
    </source>
</evidence>
<dbReference type="InterPro" id="IPR051916">
    <property type="entry name" value="GPI-anchor_lipid_remodeler"/>
</dbReference>
<keyword evidence="1" id="KW-0472">Membrane</keyword>
<dbReference type="SUPFAM" id="SSF56219">
    <property type="entry name" value="DNase I-like"/>
    <property type="match status" value="1"/>
</dbReference>
<dbReference type="Pfam" id="PF23021">
    <property type="entry name" value="6TM_2nd_PGAP2IP"/>
    <property type="match status" value="1"/>
</dbReference>
<dbReference type="GO" id="GO:0005783">
    <property type="term" value="C:endoplasmic reticulum"/>
    <property type="evidence" value="ECO:0007669"/>
    <property type="project" value="TreeGrafter"/>
</dbReference>
<dbReference type="GO" id="GO:0016020">
    <property type="term" value="C:membrane"/>
    <property type="evidence" value="ECO:0007669"/>
    <property type="project" value="GOC"/>
</dbReference>
<keyword evidence="1" id="KW-0812">Transmembrane</keyword>
<name>A0A812AZW6_ACAPH</name>
<feature type="transmembrane region" description="Helical" evidence="1">
    <location>
        <begin position="178"/>
        <end position="197"/>
    </location>
</feature>
<dbReference type="PANTHER" id="PTHR14859">
    <property type="entry name" value="CALCOFLUOR WHITE HYPERSENSITIVE PROTEIN PRECURSOR"/>
    <property type="match status" value="1"/>
</dbReference>
<evidence type="ECO:0000259" key="3">
    <source>
        <dbReference type="Pfam" id="PF23226"/>
    </source>
</evidence>
<feature type="transmembrane region" description="Helical" evidence="1">
    <location>
        <begin position="75"/>
        <end position="96"/>
    </location>
</feature>
<sequence>MFVSMLTWIVEILFFVWTIAYNFVPGGLYTREHTEYLIAFISVMLLLGYFVGGSSECGNSSVAYVDLKVGDYSKLAKKVLFIITCVGLLGFGNLILSKYPIVKSVHHLLPSPHGELAPAITATVNVSGSLVDFVVTHMGNHRDDEDRKQQAKFLSKELRKCQPLLQHSLRVKRKESMYPLKLNFFSFFFPFLFHAHLV</sequence>
<evidence type="ECO:0000313" key="5">
    <source>
        <dbReference type="Proteomes" id="UP000597762"/>
    </source>
</evidence>
<dbReference type="InterPro" id="IPR057315">
    <property type="entry name" value="Exo_endo_phos_PGAP2IP_C"/>
</dbReference>
<dbReference type="Gene3D" id="3.60.10.10">
    <property type="entry name" value="Endonuclease/exonuclease/phosphatase"/>
    <property type="match status" value="1"/>
</dbReference>
<keyword evidence="5" id="KW-1185">Reference proteome</keyword>
<evidence type="ECO:0000313" key="4">
    <source>
        <dbReference type="EMBL" id="CAE1166231.1"/>
    </source>
</evidence>
<dbReference type="OrthoDB" id="68581at2759"/>